<dbReference type="SMART" id="SM01401">
    <property type="entry name" value="Sds3"/>
    <property type="match status" value="1"/>
</dbReference>
<evidence type="ECO:0000256" key="1">
    <source>
        <dbReference type="ARBA" id="ARBA00004123"/>
    </source>
</evidence>
<dbReference type="Pfam" id="PF08598">
    <property type="entry name" value="Sds3"/>
    <property type="match status" value="1"/>
</dbReference>
<evidence type="ECO:0000313" key="8">
    <source>
        <dbReference type="EMBL" id="KAJ8658195.1"/>
    </source>
</evidence>
<evidence type="ECO:0000256" key="3">
    <source>
        <dbReference type="ARBA" id="ARBA00023015"/>
    </source>
</evidence>
<dbReference type="GO" id="GO:0005654">
    <property type="term" value="C:nucleoplasm"/>
    <property type="evidence" value="ECO:0007669"/>
    <property type="project" value="UniProtKB-ARBA"/>
</dbReference>
<keyword evidence="4" id="KW-0804">Transcription</keyword>
<dbReference type="Proteomes" id="UP001234581">
    <property type="component" value="Unassembled WGS sequence"/>
</dbReference>
<gene>
    <name evidence="8" type="ORF">O0I10_006203</name>
</gene>
<reference evidence="8 9" key="1">
    <citation type="submission" date="2023-03" db="EMBL/GenBank/DDBJ databases">
        <title>Genome sequence of Lichtheimia ornata CBS 291.66.</title>
        <authorList>
            <person name="Mohabir J.T."/>
            <person name="Shea T.P."/>
            <person name="Kurbessoian T."/>
            <person name="Berby B."/>
            <person name="Fontaine J."/>
            <person name="Livny J."/>
            <person name="Gnirke A."/>
            <person name="Stajich J.E."/>
            <person name="Cuomo C.A."/>
        </authorList>
    </citation>
    <scope>NUCLEOTIDE SEQUENCE [LARGE SCALE GENOMIC DNA]</scope>
    <source>
        <strain evidence="8">CBS 291.66</strain>
    </source>
</reference>
<dbReference type="GO" id="GO:0010468">
    <property type="term" value="P:regulation of gene expression"/>
    <property type="evidence" value="ECO:0007669"/>
    <property type="project" value="UniProtKB-ARBA"/>
</dbReference>
<dbReference type="AlphaFoldDB" id="A0AAD7V3J0"/>
<keyword evidence="6" id="KW-0175">Coiled coil</keyword>
<feature type="region of interest" description="Disordered" evidence="7">
    <location>
        <begin position="414"/>
        <end position="445"/>
    </location>
</feature>
<evidence type="ECO:0000256" key="2">
    <source>
        <dbReference type="ARBA" id="ARBA00022491"/>
    </source>
</evidence>
<feature type="compositionally biased region" description="Polar residues" evidence="7">
    <location>
        <begin position="69"/>
        <end position="82"/>
    </location>
</feature>
<name>A0AAD7V3J0_9FUNG</name>
<evidence type="ECO:0000256" key="5">
    <source>
        <dbReference type="ARBA" id="ARBA00023242"/>
    </source>
</evidence>
<dbReference type="RefSeq" id="XP_058343108.1">
    <property type="nucleotide sequence ID" value="XM_058486234.1"/>
</dbReference>
<feature type="coiled-coil region" evidence="6">
    <location>
        <begin position="284"/>
        <end position="322"/>
    </location>
</feature>
<accession>A0AAD7V3J0</accession>
<feature type="region of interest" description="Disordered" evidence="7">
    <location>
        <begin position="1"/>
        <end position="24"/>
    </location>
</feature>
<feature type="compositionally biased region" description="Low complexity" evidence="7">
    <location>
        <begin position="86"/>
        <end position="96"/>
    </location>
</feature>
<sequence>MYSDQTLLPPPPLPSSPSRFNLPPIVSSAAFSTATLPRLAYTTGPNPHNVPHDDKAERWQLPPLPSLTPFHNSSGASSSPGNHNVPPTRLPEQQQQQHHHHQPRQRLQPPPPPSPPQLPAQSPFTSSSSSSIWRINPVSDYEIHHHHHHSGAGAGAILPVSSDLPPTTVSPKHYQAAAVPESPQYYAPSFGRKQAPLDYANKADLVAEYNERTLEIDREFQENKETIYLEKLKKLQEELSAIQHGGHEVFDDHVADLEKDHTKEIHNGQLMMQYRIQCAEKWYNEALRVVEEESEAEKRELKKAMLAIIEEKRKRIREYRDEEIMLNGDAPVNVPQTRNRRRTRGAAAAAVANGLATAELTLEQVLRNKNNNRASKRRHNDHILFHHVDLFNEADLEADFDAMHQDMVSSDEYMVDGTSDSASHKRAKGNQYHHGSTFHGRSSRR</sequence>
<evidence type="ECO:0000256" key="4">
    <source>
        <dbReference type="ARBA" id="ARBA00023163"/>
    </source>
</evidence>
<feature type="region of interest" description="Disordered" evidence="7">
    <location>
        <begin position="39"/>
        <end position="131"/>
    </location>
</feature>
<comment type="subcellular location">
    <subcellularLocation>
        <location evidence="1">Nucleus</location>
    </subcellularLocation>
</comment>
<keyword evidence="5" id="KW-0539">Nucleus</keyword>
<protein>
    <recommendedName>
        <fullName evidence="10">Sds3-like-domain-containing protein</fullName>
    </recommendedName>
</protein>
<dbReference type="GeneID" id="83213614"/>
<dbReference type="InterPro" id="IPR013907">
    <property type="entry name" value="Sds3"/>
</dbReference>
<comment type="caution">
    <text evidence="8">The sequence shown here is derived from an EMBL/GenBank/DDBJ whole genome shotgun (WGS) entry which is preliminary data.</text>
</comment>
<keyword evidence="2" id="KW-0678">Repressor</keyword>
<evidence type="ECO:0000313" key="9">
    <source>
        <dbReference type="Proteomes" id="UP001234581"/>
    </source>
</evidence>
<evidence type="ECO:0000256" key="6">
    <source>
        <dbReference type="SAM" id="Coils"/>
    </source>
</evidence>
<feature type="compositionally biased region" description="Pro residues" evidence="7">
    <location>
        <begin position="108"/>
        <end position="118"/>
    </location>
</feature>
<feature type="region of interest" description="Disordered" evidence="7">
    <location>
        <begin position="145"/>
        <end position="174"/>
    </location>
</feature>
<feature type="compositionally biased region" description="Low complexity" evidence="7">
    <location>
        <begin position="119"/>
        <end position="131"/>
    </location>
</feature>
<proteinExistence type="predicted"/>
<evidence type="ECO:0000256" key="7">
    <source>
        <dbReference type="SAM" id="MobiDB-lite"/>
    </source>
</evidence>
<keyword evidence="3" id="KW-0805">Transcription regulation</keyword>
<keyword evidence="9" id="KW-1185">Reference proteome</keyword>
<dbReference type="PANTHER" id="PTHR21964">
    <property type="entry name" value="BREAST CANCER METASTASIS-SUPPRESSOR 1"/>
    <property type="match status" value="1"/>
</dbReference>
<evidence type="ECO:0008006" key="10">
    <source>
        <dbReference type="Google" id="ProtNLM"/>
    </source>
</evidence>
<dbReference type="EMBL" id="JARTCD010000026">
    <property type="protein sequence ID" value="KAJ8658195.1"/>
    <property type="molecule type" value="Genomic_DNA"/>
</dbReference>
<organism evidence="8 9">
    <name type="scientific">Lichtheimia ornata</name>
    <dbReference type="NCBI Taxonomy" id="688661"/>
    <lineage>
        <taxon>Eukaryota</taxon>
        <taxon>Fungi</taxon>
        <taxon>Fungi incertae sedis</taxon>
        <taxon>Mucoromycota</taxon>
        <taxon>Mucoromycotina</taxon>
        <taxon>Mucoromycetes</taxon>
        <taxon>Mucorales</taxon>
        <taxon>Lichtheimiaceae</taxon>
        <taxon>Lichtheimia</taxon>
    </lineage>
</organism>